<reference evidence="2 3" key="1">
    <citation type="journal article" date="2013" name="Antonie Van Leeuwenhoek">
        <title>Dongia rigui sp. nov., isolated from freshwater of a large wetland in Korea.</title>
        <authorList>
            <person name="Baik K.S."/>
            <person name="Hwang Y.M."/>
            <person name="Choi J.S."/>
            <person name="Kwon J."/>
            <person name="Seong C.N."/>
        </authorList>
    </citation>
    <scope>NUCLEOTIDE SEQUENCE [LARGE SCALE GENOMIC DNA]</scope>
    <source>
        <strain evidence="2 3">04SU4-P</strain>
    </source>
</reference>
<feature type="domain" description="DUF58" evidence="1">
    <location>
        <begin position="62"/>
        <end position="268"/>
    </location>
</feature>
<keyword evidence="3" id="KW-1185">Reference proteome</keyword>
<dbReference type="RefSeq" id="WP_320499447.1">
    <property type="nucleotide sequence ID" value="NZ_JAXCLX010000001.1"/>
</dbReference>
<accession>A0ABU5DUS0</accession>
<dbReference type="Pfam" id="PF01882">
    <property type="entry name" value="DUF58"/>
    <property type="match status" value="1"/>
</dbReference>
<dbReference type="Proteomes" id="UP001271769">
    <property type="component" value="Unassembled WGS sequence"/>
</dbReference>
<evidence type="ECO:0000313" key="2">
    <source>
        <dbReference type="EMBL" id="MDY0871079.1"/>
    </source>
</evidence>
<comment type="caution">
    <text evidence="2">The sequence shown here is derived from an EMBL/GenBank/DDBJ whole genome shotgun (WGS) entry which is preliminary data.</text>
</comment>
<dbReference type="InterPro" id="IPR002881">
    <property type="entry name" value="DUF58"/>
</dbReference>
<name>A0ABU5DUS0_9PROT</name>
<dbReference type="PANTHER" id="PTHR33608:SF6">
    <property type="entry name" value="BLL2464 PROTEIN"/>
    <property type="match status" value="1"/>
</dbReference>
<proteinExistence type="predicted"/>
<dbReference type="EMBL" id="JAXCLX010000001">
    <property type="protein sequence ID" value="MDY0871079.1"/>
    <property type="molecule type" value="Genomic_DNA"/>
</dbReference>
<protein>
    <submittedName>
        <fullName evidence="2">DUF58 domain-containing protein</fullName>
    </submittedName>
</protein>
<evidence type="ECO:0000313" key="3">
    <source>
        <dbReference type="Proteomes" id="UP001271769"/>
    </source>
</evidence>
<evidence type="ECO:0000259" key="1">
    <source>
        <dbReference type="Pfam" id="PF01882"/>
    </source>
</evidence>
<dbReference type="PANTHER" id="PTHR33608">
    <property type="entry name" value="BLL2464 PROTEIN"/>
    <property type="match status" value="1"/>
</dbReference>
<gene>
    <name evidence="2" type="ORF">SMD31_04070</name>
</gene>
<organism evidence="2 3">
    <name type="scientific">Dongia rigui</name>
    <dbReference type="NCBI Taxonomy" id="940149"/>
    <lineage>
        <taxon>Bacteria</taxon>
        <taxon>Pseudomonadati</taxon>
        <taxon>Pseudomonadota</taxon>
        <taxon>Alphaproteobacteria</taxon>
        <taxon>Rhodospirillales</taxon>
        <taxon>Dongiaceae</taxon>
        <taxon>Dongia</taxon>
    </lineage>
</organism>
<sequence length="309" mass="34314">MALTGTDPNVTLQIARDRQKAEAAAIAERLPPLLLAAERIAATVEQGVHGRRRTGSGEVFWQYRPYYAGDELKRLDWRASAKTDKLYLRQLEWSASQSVYLWCDHSPSMTYGSRRDLPTKLARAQVLALALSSVLARAGERVGLLGHPEPPSAGRGVTERIAERLFVDARDPAKAPSVPPQADLPAHAHALIISDFLSPVDAWQEVIARFAARNVHGHLLQVLDPAEQSMPFTGRVRFLGLEREGDVLMSRAEGIRDQYLERLTAHQQALRDLARHAGWSMTVHVTDGPAATSVLQLYQWLAADRGMRR</sequence>